<dbReference type="PANTHER" id="PTHR42760:SF133">
    <property type="entry name" value="3-OXOACYL-[ACYL-CARRIER-PROTEIN] REDUCTASE"/>
    <property type="match status" value="1"/>
</dbReference>
<dbReference type="EC" id="1.1.1.47" evidence="4"/>
<dbReference type="InterPro" id="IPR020904">
    <property type="entry name" value="Sc_DH/Rdtase_CS"/>
</dbReference>
<gene>
    <name evidence="4" type="ORF">GKO46_12935</name>
</gene>
<dbReference type="SUPFAM" id="SSF51735">
    <property type="entry name" value="NAD(P)-binding Rossmann-fold domains"/>
    <property type="match status" value="1"/>
</dbReference>
<dbReference type="Proteomes" id="UP001321249">
    <property type="component" value="Unassembled WGS sequence"/>
</dbReference>
<evidence type="ECO:0000256" key="2">
    <source>
        <dbReference type="ARBA" id="ARBA00023002"/>
    </source>
</evidence>
<comment type="caution">
    <text evidence="4">The sequence shown here is derived from an EMBL/GenBank/DDBJ whole genome shotgun (WGS) entry which is preliminary data.</text>
</comment>
<evidence type="ECO:0000313" key="5">
    <source>
        <dbReference type="Proteomes" id="UP001321249"/>
    </source>
</evidence>
<dbReference type="Pfam" id="PF00106">
    <property type="entry name" value="adh_short"/>
    <property type="match status" value="1"/>
</dbReference>
<dbReference type="Gene3D" id="3.40.50.720">
    <property type="entry name" value="NAD(P)-binding Rossmann-like Domain"/>
    <property type="match status" value="1"/>
</dbReference>
<evidence type="ECO:0000256" key="3">
    <source>
        <dbReference type="RuleBase" id="RU000363"/>
    </source>
</evidence>
<dbReference type="PANTHER" id="PTHR42760">
    <property type="entry name" value="SHORT-CHAIN DEHYDROGENASES/REDUCTASES FAMILY MEMBER"/>
    <property type="match status" value="1"/>
</dbReference>
<dbReference type="EMBL" id="WMBE01000005">
    <property type="protein sequence ID" value="MDG0867968.1"/>
    <property type="molecule type" value="Genomic_DNA"/>
</dbReference>
<dbReference type="InterPro" id="IPR036291">
    <property type="entry name" value="NAD(P)-bd_dom_sf"/>
</dbReference>
<comment type="similarity">
    <text evidence="1 3">Belongs to the short-chain dehydrogenases/reductases (SDR) family.</text>
</comment>
<dbReference type="AlphaFoldDB" id="A0ABD4XU19"/>
<evidence type="ECO:0000313" key="4">
    <source>
        <dbReference type="EMBL" id="MDG0867968.1"/>
    </source>
</evidence>
<dbReference type="PROSITE" id="PS00061">
    <property type="entry name" value="ADH_SHORT"/>
    <property type="match status" value="1"/>
</dbReference>
<sequence>MYGLDGKVAIVTGAGGKAGIGRGIATRLAAEGATIVVSDLNDNGTPDWGGLSAVVDEINAGGGRAIGLTGSVSDSDDVTSIVEGAISAFGQVDILVNNAGAPAGPDRVNVVDLPEEVWDQVLGVNLKGTFLMSQAISRHMIQRGGGGKIINMSSVSGKVGNAKFAAYCSSKFGVIGFTQSLSREMAEHKVNVNAICPSLVETERVFGMASALKPDEETSTEEWRDEMVAQVNSTNPLGRIAQPEDVADVAAFLASSQSDYLTGLAINVAGGSWMG</sequence>
<dbReference type="FunFam" id="3.40.50.720:FF:000084">
    <property type="entry name" value="Short-chain dehydrogenase reductase"/>
    <property type="match status" value="1"/>
</dbReference>
<reference evidence="4 5" key="1">
    <citation type="submission" date="2019-11" db="EMBL/GenBank/DDBJ databases">
        <authorList>
            <person name="Cho J.-C."/>
        </authorList>
    </citation>
    <scope>NUCLEOTIDE SEQUENCE [LARGE SCALE GENOMIC DNA]</scope>
    <source>
        <strain evidence="4 5">JH702</strain>
    </source>
</reference>
<dbReference type="RefSeq" id="WP_342836004.1">
    <property type="nucleotide sequence ID" value="NZ_WMBE01000005.1"/>
</dbReference>
<dbReference type="InterPro" id="IPR002347">
    <property type="entry name" value="SDR_fam"/>
</dbReference>
<name>A0ABD4XU19_9CHLR</name>
<dbReference type="PRINTS" id="PR00081">
    <property type="entry name" value="GDHRDH"/>
</dbReference>
<accession>A0ABD4XU19</accession>
<evidence type="ECO:0000256" key="1">
    <source>
        <dbReference type="ARBA" id="ARBA00006484"/>
    </source>
</evidence>
<dbReference type="NCBIfam" id="NF005559">
    <property type="entry name" value="PRK07231.1"/>
    <property type="match status" value="1"/>
</dbReference>
<proteinExistence type="inferred from homology"/>
<organism evidence="4 5">
    <name type="scientific">Candidatus Lucifugimonas marina</name>
    <dbReference type="NCBI Taxonomy" id="3038979"/>
    <lineage>
        <taxon>Bacteria</taxon>
        <taxon>Bacillati</taxon>
        <taxon>Chloroflexota</taxon>
        <taxon>Dehalococcoidia</taxon>
        <taxon>SAR202 cluster</taxon>
        <taxon>Candidatus Lucifugimonadales</taxon>
        <taxon>Candidatus Lucifugimonadaceae</taxon>
        <taxon>Candidatus Lucifugimonas</taxon>
    </lineage>
</organism>
<protein>
    <submittedName>
        <fullName evidence="4">Glucose 1-dehydrogenase</fullName>
        <ecNumber evidence="4">1.1.1.47</ecNumber>
    </submittedName>
</protein>
<dbReference type="GO" id="GO:0047936">
    <property type="term" value="F:glucose 1-dehydrogenase [NAD(P)+] activity"/>
    <property type="evidence" value="ECO:0007669"/>
    <property type="project" value="UniProtKB-EC"/>
</dbReference>
<keyword evidence="2 4" id="KW-0560">Oxidoreductase</keyword>
<dbReference type="PRINTS" id="PR00080">
    <property type="entry name" value="SDRFAMILY"/>
</dbReference>